<name>Q8KVS0_RENSA</name>
<dbReference type="EMBL" id="AF428072">
    <property type="protein sequence ID" value="AAM47191.1"/>
    <property type="molecule type" value="Genomic_DNA"/>
</dbReference>
<protein>
    <submittedName>
        <fullName evidence="2">Putative early growth response protein</fullName>
    </submittedName>
</protein>
<reference evidence="2" key="2">
    <citation type="submission" date="2004-10" db="EMBL/GenBank/DDBJ databases">
        <authorList>
            <person name="Grayson T.H."/>
            <person name="Alexander S.M."/>
        </authorList>
    </citation>
    <scope>NUCLEOTIDE SEQUENCE</scope>
    <source>
        <strain evidence="2">NCIMB 1114</strain>
    </source>
</reference>
<dbReference type="AlphaFoldDB" id="Q8KVS0"/>
<proteinExistence type="predicted"/>
<gene>
    <name evidence="2" type="primary">grp</name>
</gene>
<sequence>MSESSPATAKRLPKSPPMTAACSLSTKSGAAATAIRAVATASSIRPAPHCKMAKLFAIETIASVLSFCWAELSSSRSSSSCSVG</sequence>
<reference evidence="2" key="1">
    <citation type="journal article" date="2002" name="Immunology">
        <title>Host responses to Renibacterium salmoninarum and specific components of the pathogen reveal the mechanisms of immune suppression and activation.</title>
        <authorList>
            <person name="Grayson T.H."/>
            <person name="Cooper L.F."/>
            <person name="Wrathmell A.B."/>
            <person name="Roper J."/>
            <person name="Evenden A.J."/>
            <person name="Gilpin M.L."/>
        </authorList>
    </citation>
    <scope>NUCLEOTIDE SEQUENCE</scope>
    <source>
        <strain evidence="2">NCIMB 1114</strain>
    </source>
</reference>
<organism evidence="2">
    <name type="scientific">Renibacterium salmoninarum</name>
    <dbReference type="NCBI Taxonomy" id="1646"/>
    <lineage>
        <taxon>Bacteria</taxon>
        <taxon>Bacillati</taxon>
        <taxon>Actinomycetota</taxon>
        <taxon>Actinomycetes</taxon>
        <taxon>Micrococcales</taxon>
        <taxon>Micrococcaceae</taxon>
        <taxon>Renibacterium</taxon>
    </lineage>
</organism>
<evidence type="ECO:0000256" key="1">
    <source>
        <dbReference type="SAM" id="MobiDB-lite"/>
    </source>
</evidence>
<accession>Q8KVS0</accession>
<feature type="region of interest" description="Disordered" evidence="1">
    <location>
        <begin position="1"/>
        <end position="21"/>
    </location>
</feature>
<evidence type="ECO:0000313" key="2">
    <source>
        <dbReference type="EMBL" id="AAM47191.1"/>
    </source>
</evidence>